<dbReference type="Proteomes" id="UP001465331">
    <property type="component" value="Unassembled WGS sequence"/>
</dbReference>
<organism evidence="5 6">
    <name type="scientific">Sinimarinibacterium thermocellulolyticum</name>
    <dbReference type="NCBI Taxonomy" id="3170016"/>
    <lineage>
        <taxon>Bacteria</taxon>
        <taxon>Pseudomonadati</taxon>
        <taxon>Pseudomonadota</taxon>
        <taxon>Gammaproteobacteria</taxon>
        <taxon>Nevskiales</taxon>
        <taxon>Nevskiaceae</taxon>
        <taxon>Sinimarinibacterium</taxon>
    </lineage>
</organism>
<dbReference type="InterPro" id="IPR050743">
    <property type="entry name" value="2-oxoacid_DH_E2_comp"/>
</dbReference>
<protein>
    <submittedName>
        <fullName evidence="5">2-oxo acid dehydrogenase subunit E2</fullName>
    </submittedName>
</protein>
<comment type="cofactor">
    <cofactor evidence="1">
        <name>(R)-lipoate</name>
        <dbReference type="ChEBI" id="CHEBI:83088"/>
    </cofactor>
</comment>
<evidence type="ECO:0000256" key="1">
    <source>
        <dbReference type="ARBA" id="ARBA00001938"/>
    </source>
</evidence>
<name>A0ABV2A7Z2_9GAMM</name>
<sequence>MMPGSNAQAGQSSADLGDVAAEYRVYGEVEVLPLSRIQSIVARNLSRSWTQIPHVTHHDELDITVLEQARPKLSEASGFKLTVLPFVIKAVAEALKAFPQFNASLDASGQHLIFKKFYNVGVAVDSPKGLFVPVVRAVDELSVKAIAERMASLVALAHGKGLPMSEMSGASFSVSSLGSVGGTGFTPIINLPEVAILGLTRTRLAPRPTGSGTVEWRSMLPVSLSYDHRVINGADAARFCRFVETAMESGISAGHVAEP</sequence>
<dbReference type="SUPFAM" id="SSF52777">
    <property type="entry name" value="CoA-dependent acyltransferases"/>
    <property type="match status" value="1"/>
</dbReference>
<evidence type="ECO:0000256" key="2">
    <source>
        <dbReference type="ARBA" id="ARBA00022679"/>
    </source>
</evidence>
<dbReference type="InterPro" id="IPR023213">
    <property type="entry name" value="CAT-like_dom_sf"/>
</dbReference>
<comment type="caution">
    <text evidence="5">The sequence shown here is derived from an EMBL/GenBank/DDBJ whole genome shotgun (WGS) entry which is preliminary data.</text>
</comment>
<evidence type="ECO:0000313" key="5">
    <source>
        <dbReference type="EMBL" id="MES0873317.1"/>
    </source>
</evidence>
<keyword evidence="6" id="KW-1185">Reference proteome</keyword>
<dbReference type="PANTHER" id="PTHR43178:SF2">
    <property type="entry name" value="DIHYDROLIPOYLLYSINE-RESIDUE ACETYLTRANSFERASE COMPONENT OF PYRUVATE DEHYDROGENASE COMPLEX"/>
    <property type="match status" value="1"/>
</dbReference>
<accession>A0ABV2A7Z2</accession>
<evidence type="ECO:0000313" key="6">
    <source>
        <dbReference type="Proteomes" id="UP001465331"/>
    </source>
</evidence>
<dbReference type="EMBL" id="JBEPIJ010000004">
    <property type="protein sequence ID" value="MES0873317.1"/>
    <property type="molecule type" value="Genomic_DNA"/>
</dbReference>
<dbReference type="InterPro" id="IPR001078">
    <property type="entry name" value="2-oxoacid_DH_actylTfrase"/>
</dbReference>
<dbReference type="Gene3D" id="3.30.559.10">
    <property type="entry name" value="Chloramphenicol acetyltransferase-like domain"/>
    <property type="match status" value="1"/>
</dbReference>
<feature type="domain" description="2-oxoacid dehydrogenase acyltransferase catalytic" evidence="4">
    <location>
        <begin position="28"/>
        <end position="248"/>
    </location>
</feature>
<evidence type="ECO:0000256" key="3">
    <source>
        <dbReference type="ARBA" id="ARBA00023315"/>
    </source>
</evidence>
<reference evidence="5 6" key="1">
    <citation type="submission" date="2024-06" db="EMBL/GenBank/DDBJ databases">
        <authorList>
            <person name="Li Z."/>
            <person name="Jiang Y."/>
        </authorList>
    </citation>
    <scope>NUCLEOTIDE SEQUENCE [LARGE SCALE GENOMIC DNA]</scope>
    <source>
        <strain evidence="5 6">HSW-8</strain>
    </source>
</reference>
<keyword evidence="3" id="KW-0012">Acyltransferase</keyword>
<dbReference type="PANTHER" id="PTHR43178">
    <property type="entry name" value="DIHYDROLIPOAMIDE ACETYLTRANSFERASE COMPONENT OF PYRUVATE DEHYDROGENASE COMPLEX"/>
    <property type="match status" value="1"/>
</dbReference>
<dbReference type="RefSeq" id="WP_352887888.1">
    <property type="nucleotide sequence ID" value="NZ_JBEPIJ010000004.1"/>
</dbReference>
<gene>
    <name evidence="5" type="ORF">ABSH63_04720</name>
</gene>
<proteinExistence type="predicted"/>
<evidence type="ECO:0000259" key="4">
    <source>
        <dbReference type="Pfam" id="PF00198"/>
    </source>
</evidence>
<keyword evidence="2" id="KW-0808">Transferase</keyword>
<dbReference type="Pfam" id="PF00198">
    <property type="entry name" value="2-oxoacid_dh"/>
    <property type="match status" value="1"/>
</dbReference>